<accession>A0A7R9A7N4</accession>
<feature type="transmembrane region" description="Helical" evidence="7">
    <location>
        <begin position="48"/>
        <end position="76"/>
    </location>
</feature>
<keyword evidence="7" id="KW-1133">Transmembrane helix</keyword>
<dbReference type="UniPathway" id="UPA00282"/>
<evidence type="ECO:0000256" key="2">
    <source>
        <dbReference type="ARBA" id="ARBA00005189"/>
    </source>
</evidence>
<protein>
    <recommendedName>
        <fullName evidence="3">diacylglycerol O-acyltransferase</fullName>
        <ecNumber evidence="3">2.3.1.20</ecNumber>
    </recommendedName>
</protein>
<dbReference type="InterPro" id="IPR004255">
    <property type="entry name" value="O-acyltransferase_WSD1_N"/>
</dbReference>
<dbReference type="EC" id="2.3.1.20" evidence="3"/>
<comment type="catalytic activity">
    <reaction evidence="6">
        <text>an acyl-CoA + a 1,2-diacyl-sn-glycerol = a triacyl-sn-glycerol + CoA</text>
        <dbReference type="Rhea" id="RHEA:10868"/>
        <dbReference type="ChEBI" id="CHEBI:17815"/>
        <dbReference type="ChEBI" id="CHEBI:57287"/>
        <dbReference type="ChEBI" id="CHEBI:58342"/>
        <dbReference type="ChEBI" id="CHEBI:64615"/>
        <dbReference type="EC" id="2.3.1.20"/>
    </reaction>
</comment>
<evidence type="ECO:0000256" key="5">
    <source>
        <dbReference type="ARBA" id="ARBA00023315"/>
    </source>
</evidence>
<comment type="pathway">
    <text evidence="2">Lipid metabolism.</text>
</comment>
<dbReference type="EMBL" id="LR900964">
    <property type="protein sequence ID" value="CAD7247417.1"/>
    <property type="molecule type" value="Genomic_DNA"/>
</dbReference>
<dbReference type="GO" id="GO:0004144">
    <property type="term" value="F:diacylglycerol O-acyltransferase activity"/>
    <property type="evidence" value="ECO:0007669"/>
    <property type="project" value="UniProtKB-EC"/>
</dbReference>
<evidence type="ECO:0000313" key="10">
    <source>
        <dbReference type="Proteomes" id="UP000677054"/>
    </source>
</evidence>
<sequence length="484" mass="54959">MALAVESWMKRYDPRDPIPSCKARVIRTLEMSPLWLYRLYLRKGVLPALIRCSVFLYNLVGWVVILCVFSVPYLLFLSYRLGVCLWLRCRHRGEVKLMDASDGVFALRSVDRPNSKAIVVSWIAVDGCVDILNLKERIRKRIQEDRWFQKLTFSSQFRLGYLIWKKDKCFSVDHHVKLIAEPEKASLEDLLEELQCRDFEVDRSPWEILVLLSGEKTTLIIRWHHCLADGPGMINGLSRLILDENPTSPIRKIPKRMAPNLKTLYAFLKSIFYLPTILPWLFLIPDGNRLSVTNPTKRKRVFFSDPMPSDPLKRTAKKLACTINDIFISCVVQGYKKTLLRPTDTLSVGIPVSLHRDSPQICNRLSVVRAPLPVAFDGEARIHEIRKMTRCLKASPDILCGYAMHHILSNVLPSWVSKLIGWAKVAGCVSNVASLVPSNARIQDHLVSSLCGFAPPLLDIGDSLSSPFANFIPARFPLVLKSSG</sequence>
<reference evidence="9" key="1">
    <citation type="submission" date="2020-11" db="EMBL/GenBank/DDBJ databases">
        <authorList>
            <person name="Tran Van P."/>
        </authorList>
    </citation>
    <scope>NUCLEOTIDE SEQUENCE</scope>
</reference>
<dbReference type="GO" id="GO:0019432">
    <property type="term" value="P:triglyceride biosynthetic process"/>
    <property type="evidence" value="ECO:0007669"/>
    <property type="project" value="UniProtKB-UniPathway"/>
</dbReference>
<organism evidence="9">
    <name type="scientific">Darwinula stevensoni</name>
    <dbReference type="NCBI Taxonomy" id="69355"/>
    <lineage>
        <taxon>Eukaryota</taxon>
        <taxon>Metazoa</taxon>
        <taxon>Ecdysozoa</taxon>
        <taxon>Arthropoda</taxon>
        <taxon>Crustacea</taxon>
        <taxon>Oligostraca</taxon>
        <taxon>Ostracoda</taxon>
        <taxon>Podocopa</taxon>
        <taxon>Podocopida</taxon>
        <taxon>Darwinulocopina</taxon>
        <taxon>Darwinuloidea</taxon>
        <taxon>Darwinulidae</taxon>
        <taxon>Darwinula</taxon>
    </lineage>
</organism>
<dbReference type="GO" id="GO:0005886">
    <property type="term" value="C:plasma membrane"/>
    <property type="evidence" value="ECO:0007669"/>
    <property type="project" value="TreeGrafter"/>
</dbReference>
<name>A0A7R9A7N4_9CRUS</name>
<keyword evidence="4" id="KW-0808">Transferase</keyword>
<dbReference type="PANTHER" id="PTHR31650">
    <property type="entry name" value="O-ACYLTRANSFERASE (WSD1-LIKE) FAMILY PROTEIN"/>
    <property type="match status" value="1"/>
</dbReference>
<gene>
    <name evidence="9" type="ORF">DSTB1V02_LOCUS7248</name>
</gene>
<evidence type="ECO:0000256" key="7">
    <source>
        <dbReference type="SAM" id="Phobius"/>
    </source>
</evidence>
<evidence type="ECO:0000313" key="9">
    <source>
        <dbReference type="EMBL" id="CAD7247417.1"/>
    </source>
</evidence>
<evidence type="ECO:0000256" key="4">
    <source>
        <dbReference type="ARBA" id="ARBA00022679"/>
    </source>
</evidence>
<dbReference type="PANTHER" id="PTHR31650:SF1">
    <property type="entry name" value="WAX ESTER SYNTHASE_DIACYLGLYCEROL ACYLTRANSFERASE 4-RELATED"/>
    <property type="match status" value="1"/>
</dbReference>
<dbReference type="OrthoDB" id="619536at2759"/>
<evidence type="ECO:0000259" key="8">
    <source>
        <dbReference type="Pfam" id="PF03007"/>
    </source>
</evidence>
<evidence type="ECO:0000256" key="6">
    <source>
        <dbReference type="ARBA" id="ARBA00048109"/>
    </source>
</evidence>
<keyword evidence="10" id="KW-1185">Reference proteome</keyword>
<dbReference type="AlphaFoldDB" id="A0A7R9A7N4"/>
<dbReference type="Proteomes" id="UP000677054">
    <property type="component" value="Unassembled WGS sequence"/>
</dbReference>
<keyword evidence="7" id="KW-0812">Transmembrane</keyword>
<proteinExistence type="predicted"/>
<evidence type="ECO:0000256" key="3">
    <source>
        <dbReference type="ARBA" id="ARBA00013244"/>
    </source>
</evidence>
<dbReference type="EMBL" id="CAJPEV010001447">
    <property type="protein sequence ID" value="CAG0892703.1"/>
    <property type="molecule type" value="Genomic_DNA"/>
</dbReference>
<keyword evidence="5" id="KW-0012">Acyltransferase</keyword>
<evidence type="ECO:0000256" key="1">
    <source>
        <dbReference type="ARBA" id="ARBA00004771"/>
    </source>
</evidence>
<dbReference type="InterPro" id="IPR045034">
    <property type="entry name" value="O-acyltransferase_WSD1-like"/>
</dbReference>
<dbReference type="Pfam" id="PF03007">
    <property type="entry name" value="WS_DGAT_cat"/>
    <property type="match status" value="1"/>
</dbReference>
<comment type="pathway">
    <text evidence="1">Glycerolipid metabolism; triacylglycerol biosynthesis.</text>
</comment>
<keyword evidence="7" id="KW-0472">Membrane</keyword>
<feature type="domain" description="O-acyltransferase WSD1-like N-terminal" evidence="8">
    <location>
        <begin position="131"/>
        <end position="261"/>
    </location>
</feature>